<comment type="caution">
    <text evidence="2">The sequence shown here is derived from an EMBL/GenBank/DDBJ whole genome shotgun (WGS) entry which is preliminary data.</text>
</comment>
<accession>A0A848CF88</accession>
<evidence type="ECO:0000313" key="2">
    <source>
        <dbReference type="EMBL" id="NME52234.1"/>
    </source>
</evidence>
<sequence>MSNKYDDIINLPRPESKYPRMPRANRAAQFSPFAALTGHEEAIRETAYLVEALSSQEEPIDRGGEPCRRYAAAGRTSLKADDVDFGKENFLEN</sequence>
<reference evidence="2 3" key="1">
    <citation type="submission" date="2020-04" db="EMBL/GenBank/DDBJ databases">
        <authorList>
            <person name="Hitch T.C.A."/>
            <person name="Wylensek D."/>
            <person name="Clavel T."/>
        </authorList>
    </citation>
    <scope>NUCLEOTIDE SEQUENCE [LARGE SCALE GENOMIC DNA]</scope>
    <source>
        <strain evidence="2 3">PG-251-APC-1</strain>
    </source>
</reference>
<dbReference type="RefSeq" id="WP_168935587.1">
    <property type="nucleotide sequence ID" value="NZ_JABAFY010000020.1"/>
</dbReference>
<evidence type="ECO:0000256" key="1">
    <source>
        <dbReference type="SAM" id="MobiDB-lite"/>
    </source>
</evidence>
<gene>
    <name evidence="2" type="ORF">HF854_06770</name>
</gene>
<protein>
    <submittedName>
        <fullName evidence="2">Uncharacterized protein</fullName>
    </submittedName>
</protein>
<proteinExistence type="predicted"/>
<dbReference type="Proteomes" id="UP000522333">
    <property type="component" value="Unassembled WGS sequence"/>
</dbReference>
<organism evidence="2 3">
    <name type="scientific">Desulfovibrio piger</name>
    <dbReference type="NCBI Taxonomy" id="901"/>
    <lineage>
        <taxon>Bacteria</taxon>
        <taxon>Pseudomonadati</taxon>
        <taxon>Thermodesulfobacteriota</taxon>
        <taxon>Desulfovibrionia</taxon>
        <taxon>Desulfovibrionales</taxon>
        <taxon>Desulfovibrionaceae</taxon>
        <taxon>Desulfovibrio</taxon>
    </lineage>
</organism>
<dbReference type="AlphaFoldDB" id="A0A848CF88"/>
<dbReference type="EMBL" id="JABAFY010000020">
    <property type="protein sequence ID" value="NME52234.1"/>
    <property type="molecule type" value="Genomic_DNA"/>
</dbReference>
<evidence type="ECO:0000313" key="3">
    <source>
        <dbReference type="Proteomes" id="UP000522333"/>
    </source>
</evidence>
<name>A0A848CF88_9BACT</name>
<feature type="region of interest" description="Disordered" evidence="1">
    <location>
        <begin position="1"/>
        <end position="22"/>
    </location>
</feature>